<protein>
    <recommendedName>
        <fullName evidence="3">Methyltransferase type 11 domain-containing protein</fullName>
    </recommendedName>
</protein>
<dbReference type="SUPFAM" id="SSF53335">
    <property type="entry name" value="S-adenosyl-L-methionine-dependent methyltransferases"/>
    <property type="match status" value="1"/>
</dbReference>
<accession>A0A1F7GUW0</accession>
<dbReference type="PANTHER" id="PTHR43861">
    <property type="entry name" value="TRANS-ACONITATE 2-METHYLTRANSFERASE-RELATED"/>
    <property type="match status" value="1"/>
</dbReference>
<organism evidence="1 2">
    <name type="scientific">Candidatus Roizmanbacteria bacterium RIFCSPHIGHO2_02_FULL_37_24</name>
    <dbReference type="NCBI Taxonomy" id="1802037"/>
    <lineage>
        <taxon>Bacteria</taxon>
        <taxon>Candidatus Roizmaniibacteriota</taxon>
    </lineage>
</organism>
<dbReference type="AlphaFoldDB" id="A0A1F7GUW0"/>
<gene>
    <name evidence="1" type="ORF">A3C24_00590</name>
</gene>
<evidence type="ECO:0000313" key="1">
    <source>
        <dbReference type="EMBL" id="OGK22673.1"/>
    </source>
</evidence>
<dbReference type="Proteomes" id="UP000177159">
    <property type="component" value="Unassembled WGS sequence"/>
</dbReference>
<comment type="caution">
    <text evidence="1">The sequence shown here is derived from an EMBL/GenBank/DDBJ whole genome shotgun (WGS) entry which is preliminary data.</text>
</comment>
<name>A0A1F7GUW0_9BACT</name>
<sequence>MKRYSPKQLRTYVQAFLKRYPLFFAFIRSQEAYLFDMYRPLRNPILDFGCGDGYFAKIALHGDIIDVGLDLQKSRINQAEKEQNYKNLTTYDGNTIPYPHKHFQTAISNCVLEHIPHLEVSLKEISRVLKPGGLFLTSVMTDRWEDYLVGNKIFGKSYARIRRIDQDHHNLLSYKQWRNVFKQADFEVVEEIGYLSPRNAAWLDVMHYASFLSLPLYMLTGRWVIFPKLYFLCRIDSWITQRIQLPVDIKKSAALFYILKKRRGK</sequence>
<proteinExistence type="predicted"/>
<dbReference type="Pfam" id="PF13489">
    <property type="entry name" value="Methyltransf_23"/>
    <property type="match status" value="1"/>
</dbReference>
<dbReference type="CDD" id="cd02440">
    <property type="entry name" value="AdoMet_MTases"/>
    <property type="match status" value="1"/>
</dbReference>
<reference evidence="1 2" key="1">
    <citation type="journal article" date="2016" name="Nat. Commun.">
        <title>Thousands of microbial genomes shed light on interconnected biogeochemical processes in an aquifer system.</title>
        <authorList>
            <person name="Anantharaman K."/>
            <person name="Brown C.T."/>
            <person name="Hug L.A."/>
            <person name="Sharon I."/>
            <person name="Castelle C.J."/>
            <person name="Probst A.J."/>
            <person name="Thomas B.C."/>
            <person name="Singh A."/>
            <person name="Wilkins M.J."/>
            <person name="Karaoz U."/>
            <person name="Brodie E.L."/>
            <person name="Williams K.H."/>
            <person name="Hubbard S.S."/>
            <person name="Banfield J.F."/>
        </authorList>
    </citation>
    <scope>NUCLEOTIDE SEQUENCE [LARGE SCALE GENOMIC DNA]</scope>
</reference>
<evidence type="ECO:0000313" key="2">
    <source>
        <dbReference type="Proteomes" id="UP000177159"/>
    </source>
</evidence>
<dbReference type="InterPro" id="IPR029063">
    <property type="entry name" value="SAM-dependent_MTases_sf"/>
</dbReference>
<dbReference type="Gene3D" id="3.40.50.150">
    <property type="entry name" value="Vaccinia Virus protein VP39"/>
    <property type="match status" value="1"/>
</dbReference>
<evidence type="ECO:0008006" key="3">
    <source>
        <dbReference type="Google" id="ProtNLM"/>
    </source>
</evidence>
<dbReference type="EMBL" id="MFZM01000037">
    <property type="protein sequence ID" value="OGK22673.1"/>
    <property type="molecule type" value="Genomic_DNA"/>
</dbReference>